<dbReference type="InterPro" id="IPR045747">
    <property type="entry name" value="CRISPR-assoc_prot_Cas6_N_sf"/>
</dbReference>
<keyword evidence="3" id="KW-0051">Antiviral defense</keyword>
<organism evidence="8 9">
    <name type="scientific">Propionispora vibrioides</name>
    <dbReference type="NCBI Taxonomy" id="112903"/>
    <lineage>
        <taxon>Bacteria</taxon>
        <taxon>Bacillati</taxon>
        <taxon>Bacillota</taxon>
        <taxon>Negativicutes</taxon>
        <taxon>Selenomonadales</taxon>
        <taxon>Sporomusaceae</taxon>
        <taxon>Propionispora</taxon>
    </lineage>
</organism>
<keyword evidence="9" id="KW-1185">Reference proteome</keyword>
<comment type="similarity">
    <text evidence="1 4">Belongs to the CRISPR-associated protein Cas6/Cse3/CasE family.</text>
</comment>
<feature type="active site" description="Proton acceptor" evidence="6">
    <location>
        <position position="30"/>
    </location>
</feature>
<evidence type="ECO:0000256" key="6">
    <source>
        <dbReference type="PIRSR" id="PIRSR005054-50"/>
    </source>
</evidence>
<evidence type="ECO:0000313" key="9">
    <source>
        <dbReference type="Proteomes" id="UP000198847"/>
    </source>
</evidence>
<sequence>MHLDIHFRMIAGRSLVLPVNYNYIVQSALYHSLDTDLAEFLHEKGYQNGSRTFKLFSFSLLQGPYRIDKIKKNIEFGQELKLTISSPLEDFCQSLVTILMTRGSMRLGAQNVMIEKVQARQLAVGGEKAVIRTLSPAVLYSTMLRPDERKYTVYFQPGESDYGRLFNENLHKKYGALWGEDSPAGTVAVKPLGLQKMRLVVYKETIIKAYSGTLLLNGPQPLLQLAVDAGIGSKNSQGFGCVELVGK</sequence>
<protein>
    <recommendedName>
        <fullName evidence="4">CRISPR-associated endoribonuclease</fullName>
    </recommendedName>
</protein>
<dbReference type="NCBIfam" id="TIGR01877">
    <property type="entry name" value="cas_cas6"/>
    <property type="match status" value="1"/>
</dbReference>
<dbReference type="CDD" id="cd21140">
    <property type="entry name" value="Cas6_I-like"/>
    <property type="match status" value="1"/>
</dbReference>
<dbReference type="EMBL" id="FODY01000009">
    <property type="protein sequence ID" value="SEP04520.1"/>
    <property type="molecule type" value="Genomic_DNA"/>
</dbReference>
<dbReference type="InterPro" id="IPR010156">
    <property type="entry name" value="CRISPR-assoc_prot_Cas6"/>
</dbReference>
<dbReference type="RefSeq" id="WP_091746124.1">
    <property type="nucleotide sequence ID" value="NZ_FODY01000009.1"/>
</dbReference>
<dbReference type="Proteomes" id="UP000198847">
    <property type="component" value="Unassembled WGS sequence"/>
</dbReference>
<evidence type="ECO:0000313" key="8">
    <source>
        <dbReference type="EMBL" id="SEP04520.1"/>
    </source>
</evidence>
<dbReference type="GO" id="GO:0051607">
    <property type="term" value="P:defense response to virus"/>
    <property type="evidence" value="ECO:0007669"/>
    <property type="project" value="UniProtKB-KW"/>
</dbReference>
<dbReference type="PANTHER" id="PTHR36984:SF1">
    <property type="entry name" value="CRISPR-ASSOCIATED ENDORIBONUCLEASE CAS6 1"/>
    <property type="match status" value="1"/>
</dbReference>
<evidence type="ECO:0000256" key="3">
    <source>
        <dbReference type="ARBA" id="ARBA00023118"/>
    </source>
</evidence>
<feature type="active site" description="Proton donor" evidence="6">
    <location>
        <position position="42"/>
    </location>
</feature>
<evidence type="ECO:0000256" key="5">
    <source>
        <dbReference type="PIRSR" id="PIRSR005054-1"/>
    </source>
</evidence>
<dbReference type="STRING" id="112903.SAMN04490178_10948"/>
<evidence type="ECO:0000259" key="7">
    <source>
        <dbReference type="Pfam" id="PF01881"/>
    </source>
</evidence>
<comment type="function">
    <text evidence="4">CRISPR (clustered regularly interspaced short palindromic repeat), is an adaptive immune system that provides protection against mobile genetic elements (viruses, transposable elements and conjugative plasmids). CRISPR clusters contain sequences complementary to antecedent mobile elements and target invading nucleic acids. CRISPR clusters are transcribed and processed into CRISPR RNA (crRNA).</text>
</comment>
<feature type="site" description="Transition state stabilizer" evidence="5">
    <location>
        <position position="54"/>
    </location>
</feature>
<keyword evidence="2" id="KW-0694">RNA-binding</keyword>
<dbReference type="Pfam" id="PF21350">
    <property type="entry name" value="Cas6_I-A"/>
    <property type="match status" value="1"/>
</dbReference>
<evidence type="ECO:0000256" key="4">
    <source>
        <dbReference type="PIRNR" id="PIRNR005054"/>
    </source>
</evidence>
<proteinExistence type="inferred from homology"/>
<gene>
    <name evidence="8" type="ORF">SAMN04490178_10948</name>
</gene>
<name>A0A1H8UMS0_9FIRM</name>
<dbReference type="PANTHER" id="PTHR36984">
    <property type="entry name" value="CRISPR-ASSOCIATED ENDORIBONUCLEASE CAS6 1"/>
    <property type="match status" value="1"/>
</dbReference>
<dbReference type="Pfam" id="PF01881">
    <property type="entry name" value="Cas_Cas6_C"/>
    <property type="match status" value="1"/>
</dbReference>
<dbReference type="AlphaFoldDB" id="A0A1H8UMS0"/>
<evidence type="ECO:0000256" key="1">
    <source>
        <dbReference type="ARBA" id="ARBA00005937"/>
    </source>
</evidence>
<dbReference type="InterPro" id="IPR049435">
    <property type="entry name" value="Cas_Cas6_C"/>
</dbReference>
<dbReference type="Gene3D" id="3.30.70.1900">
    <property type="match status" value="1"/>
</dbReference>
<dbReference type="GO" id="GO:0003723">
    <property type="term" value="F:RNA binding"/>
    <property type="evidence" value="ECO:0007669"/>
    <property type="project" value="UniProtKB-KW"/>
</dbReference>
<dbReference type="PIRSF" id="PIRSF005054">
    <property type="entry name" value="PF1131"/>
    <property type="match status" value="1"/>
</dbReference>
<dbReference type="Gene3D" id="3.30.70.1890">
    <property type="match status" value="1"/>
</dbReference>
<accession>A0A1H8UMS0</accession>
<dbReference type="OrthoDB" id="9797488at2"/>
<feature type="domain" description="CRISPR associated protein Cas6 C-terminal" evidence="7">
    <location>
        <begin position="127"/>
        <end position="244"/>
    </location>
</feature>
<dbReference type="GO" id="GO:0016788">
    <property type="term" value="F:hydrolase activity, acting on ester bonds"/>
    <property type="evidence" value="ECO:0007669"/>
    <property type="project" value="InterPro"/>
</dbReference>
<reference evidence="8 9" key="1">
    <citation type="submission" date="2016-10" db="EMBL/GenBank/DDBJ databases">
        <authorList>
            <person name="de Groot N.N."/>
        </authorList>
    </citation>
    <scope>NUCLEOTIDE SEQUENCE [LARGE SCALE GENOMIC DNA]</scope>
    <source>
        <strain evidence="8 9">DSM 13305</strain>
    </source>
</reference>
<evidence type="ECO:0000256" key="2">
    <source>
        <dbReference type="ARBA" id="ARBA00022884"/>
    </source>
</evidence>